<evidence type="ECO:0000313" key="2">
    <source>
        <dbReference type="Proteomes" id="UP000821865"/>
    </source>
</evidence>
<proteinExistence type="predicted"/>
<keyword evidence="2" id="KW-1185">Reference proteome</keyword>
<protein>
    <submittedName>
        <fullName evidence="1">Uncharacterized protein</fullName>
    </submittedName>
</protein>
<gene>
    <name evidence="1" type="ORF">HPB49_006869</name>
</gene>
<dbReference type="EMBL" id="CM023480">
    <property type="protein sequence ID" value="KAH7970431.1"/>
    <property type="molecule type" value="Genomic_DNA"/>
</dbReference>
<organism evidence="1 2">
    <name type="scientific">Dermacentor silvarum</name>
    <name type="common">Tick</name>
    <dbReference type="NCBI Taxonomy" id="543639"/>
    <lineage>
        <taxon>Eukaryota</taxon>
        <taxon>Metazoa</taxon>
        <taxon>Ecdysozoa</taxon>
        <taxon>Arthropoda</taxon>
        <taxon>Chelicerata</taxon>
        <taxon>Arachnida</taxon>
        <taxon>Acari</taxon>
        <taxon>Parasitiformes</taxon>
        <taxon>Ixodida</taxon>
        <taxon>Ixodoidea</taxon>
        <taxon>Ixodidae</taxon>
        <taxon>Rhipicephalinae</taxon>
        <taxon>Dermacentor</taxon>
    </lineage>
</organism>
<accession>A0ACB8DII6</accession>
<comment type="caution">
    <text evidence="1">The sequence shown here is derived from an EMBL/GenBank/DDBJ whole genome shotgun (WGS) entry which is preliminary data.</text>
</comment>
<sequence length="306" mass="34193">MDRLKAKRSARRTQSTKIINEATTLLESGCNDRTAFSKVIDKLVASRDELQKINAELEDVIPIDDLEREYESAAHYDDQTLETLTSLRARLEDLNVGSTLWNILSGDIILSTEVQGLVAVKTNLGWTLQGPTMKTSFINGTSEVMICVLRVQAGEVKGSDRSTLESFWSLDAMGIAPNEATHGHADTLSVFQRKLGNIGKRYQVAVPCKEPDIELLQDNYSVALNRLRNLVKRISKPEGLLERYDTAIRQYIVSGHAEVVLDKESIDGPAYYMPHREVIREDSLTTKLHQDVTGGIVQEKPILLID</sequence>
<evidence type="ECO:0000313" key="1">
    <source>
        <dbReference type="EMBL" id="KAH7970431.1"/>
    </source>
</evidence>
<dbReference type="Proteomes" id="UP000821865">
    <property type="component" value="Chromosome 11"/>
</dbReference>
<name>A0ACB8DII6_DERSI</name>
<reference evidence="1" key="1">
    <citation type="submission" date="2020-05" db="EMBL/GenBank/DDBJ databases">
        <title>Large-scale comparative analyses of tick genomes elucidate their genetic diversity and vector capacities.</title>
        <authorList>
            <person name="Jia N."/>
            <person name="Wang J."/>
            <person name="Shi W."/>
            <person name="Du L."/>
            <person name="Sun Y."/>
            <person name="Zhan W."/>
            <person name="Jiang J."/>
            <person name="Wang Q."/>
            <person name="Zhang B."/>
            <person name="Ji P."/>
            <person name="Sakyi L.B."/>
            <person name="Cui X."/>
            <person name="Yuan T."/>
            <person name="Jiang B."/>
            <person name="Yang W."/>
            <person name="Lam T.T.-Y."/>
            <person name="Chang Q."/>
            <person name="Ding S."/>
            <person name="Wang X."/>
            <person name="Zhu J."/>
            <person name="Ruan X."/>
            <person name="Zhao L."/>
            <person name="Wei J."/>
            <person name="Que T."/>
            <person name="Du C."/>
            <person name="Cheng J."/>
            <person name="Dai P."/>
            <person name="Han X."/>
            <person name="Huang E."/>
            <person name="Gao Y."/>
            <person name="Liu J."/>
            <person name="Shao H."/>
            <person name="Ye R."/>
            <person name="Li L."/>
            <person name="Wei W."/>
            <person name="Wang X."/>
            <person name="Wang C."/>
            <person name="Yang T."/>
            <person name="Huo Q."/>
            <person name="Li W."/>
            <person name="Guo W."/>
            <person name="Chen H."/>
            <person name="Zhou L."/>
            <person name="Ni X."/>
            <person name="Tian J."/>
            <person name="Zhou Y."/>
            <person name="Sheng Y."/>
            <person name="Liu T."/>
            <person name="Pan Y."/>
            <person name="Xia L."/>
            <person name="Li J."/>
            <person name="Zhao F."/>
            <person name="Cao W."/>
        </authorList>
    </citation>
    <scope>NUCLEOTIDE SEQUENCE</scope>
    <source>
        <strain evidence="1">Dsil-2018</strain>
    </source>
</reference>